<evidence type="ECO:0000313" key="13">
    <source>
        <dbReference type="EMBL" id="MBC3441275.1"/>
    </source>
</evidence>
<gene>
    <name evidence="14" type="ORF">HU737_012430</name>
    <name evidence="13" type="ORF">HU737_11315</name>
</gene>
<evidence type="ECO:0000259" key="12">
    <source>
        <dbReference type="SMART" id="SM00642"/>
    </source>
</evidence>
<dbReference type="GO" id="GO:0005737">
    <property type="term" value="C:cytoplasm"/>
    <property type="evidence" value="ECO:0007669"/>
    <property type="project" value="UniProtKB-SubCell"/>
</dbReference>
<evidence type="ECO:0000256" key="2">
    <source>
        <dbReference type="ARBA" id="ARBA00005199"/>
    </source>
</evidence>
<dbReference type="PIRSF" id="PIRSF006337">
    <property type="entry name" value="Trehalose_TreZ"/>
    <property type="match status" value="1"/>
</dbReference>
<evidence type="ECO:0000256" key="7">
    <source>
        <dbReference type="ARBA" id="ARBA00033284"/>
    </source>
</evidence>
<protein>
    <recommendedName>
        <fullName evidence="4 9">Malto-oligosyltrehalose trehalohydrolase</fullName>
        <shortName evidence="9">MTHase</shortName>
        <ecNumber evidence="3 9">3.2.1.141</ecNumber>
    </recommendedName>
    <alternativeName>
        <fullName evidence="7 9">4-alpha-D-((1-&gt;4)-alpha-D-glucano)trehalose trehalohydrolase</fullName>
    </alternativeName>
    <alternativeName>
        <fullName evidence="6 9">Maltooligosyl trehalose trehalohydrolase</fullName>
    </alternativeName>
</protein>
<evidence type="ECO:0000256" key="6">
    <source>
        <dbReference type="ARBA" id="ARBA00032057"/>
    </source>
</evidence>
<evidence type="ECO:0000256" key="5">
    <source>
        <dbReference type="ARBA" id="ARBA00023277"/>
    </source>
</evidence>
<evidence type="ECO:0000256" key="10">
    <source>
        <dbReference type="PIRSR" id="PIRSR006337-1"/>
    </source>
</evidence>
<dbReference type="Pfam" id="PF02922">
    <property type="entry name" value="CBM_48"/>
    <property type="match status" value="1"/>
</dbReference>
<dbReference type="PANTHER" id="PTHR43651">
    <property type="entry name" value="1,4-ALPHA-GLUCAN-BRANCHING ENZYME"/>
    <property type="match status" value="1"/>
</dbReference>
<dbReference type="SUPFAM" id="SSF81296">
    <property type="entry name" value="E set domains"/>
    <property type="match status" value="1"/>
</dbReference>
<keyword evidence="9" id="KW-0326">Glycosidase</keyword>
<comment type="catalytic activity">
    <reaction evidence="8 9">
        <text>hydrolysis of (1-&gt;4)-alpha-D-glucosidic linkage in 4-alpha-D-[(1-&gt;4)-alpha-D-glucanosyl]n trehalose to yield trehalose and (1-&gt;4)-alpha-D-glucan.</text>
        <dbReference type="EC" id="3.2.1.141"/>
    </reaction>
</comment>
<dbReference type="InterPro" id="IPR004193">
    <property type="entry name" value="Glyco_hydro_13_N"/>
</dbReference>
<dbReference type="InterPro" id="IPR014756">
    <property type="entry name" value="Ig_E-set"/>
</dbReference>
<evidence type="ECO:0000256" key="9">
    <source>
        <dbReference type="PIRNR" id="PIRNR006337"/>
    </source>
</evidence>
<reference evidence="14" key="3">
    <citation type="submission" date="2021-06" db="EMBL/GenBank/DDBJ databases">
        <title>Updating the genus Pseudomonas: Description of 43 new species and partition of the Pseudomonas putida group.</title>
        <authorList>
            <person name="Girard L."/>
            <person name="Lood C."/>
            <person name="Vandamme P."/>
            <person name="Rokni-Zadeh H."/>
            <person name="Van Noort V."/>
            <person name="Hofte M."/>
            <person name="Lavigne R."/>
            <person name="De Mot R."/>
        </authorList>
    </citation>
    <scope>NUCLEOTIDE SEQUENCE</scope>
    <source>
        <strain evidence="14">SWRI10</strain>
    </source>
</reference>
<feature type="site" description="Transition state stabilizer" evidence="11">
    <location>
        <position position="402"/>
    </location>
</feature>
<dbReference type="RefSeq" id="WP_186554828.1">
    <property type="nucleotide sequence ID" value="NZ_JABWRE020000001.1"/>
</dbReference>
<evidence type="ECO:0000313" key="14">
    <source>
        <dbReference type="EMBL" id="MBV4536791.1"/>
    </source>
</evidence>
<evidence type="ECO:0000256" key="11">
    <source>
        <dbReference type="PIRSR" id="PIRSR006337-3"/>
    </source>
</evidence>
<dbReference type="Gene3D" id="2.60.40.10">
    <property type="entry name" value="Immunoglobulins"/>
    <property type="match status" value="1"/>
</dbReference>
<comment type="similarity">
    <text evidence="9">Belongs to the glycosyl hydrolase 13 family.</text>
</comment>
<dbReference type="Pfam" id="PF11941">
    <property type="entry name" value="DUF3459"/>
    <property type="match status" value="1"/>
</dbReference>
<dbReference type="EMBL" id="JABWRE020000001">
    <property type="protein sequence ID" value="MBV4536791.1"/>
    <property type="molecule type" value="Genomic_DNA"/>
</dbReference>
<evidence type="ECO:0000256" key="4">
    <source>
        <dbReference type="ARBA" id="ARBA00015938"/>
    </source>
</evidence>
<reference evidence="13" key="2">
    <citation type="submission" date="2020-07" db="EMBL/GenBank/DDBJ databases">
        <authorList>
            <person name="Lood C."/>
            <person name="Girard L."/>
        </authorList>
    </citation>
    <scope>NUCLEOTIDE SEQUENCE</scope>
    <source>
        <strain evidence="13">SWRI10</strain>
    </source>
</reference>
<comment type="subcellular location">
    <subcellularLocation>
        <location evidence="1 10">Cytoplasm</location>
    </subcellularLocation>
</comment>
<comment type="caution">
    <text evidence="13">The sequence shown here is derived from an EMBL/GenBank/DDBJ whole genome shotgun (WGS) entry which is preliminary data.</text>
</comment>
<dbReference type="SMART" id="SM00642">
    <property type="entry name" value="Aamy"/>
    <property type="match status" value="1"/>
</dbReference>
<dbReference type="Proteomes" id="UP000599879">
    <property type="component" value="Unassembled WGS sequence"/>
</dbReference>
<feature type="active site" description="Proton donor" evidence="10">
    <location>
        <position position="313"/>
    </location>
</feature>
<evidence type="ECO:0000256" key="8">
    <source>
        <dbReference type="ARBA" id="ARBA00034013"/>
    </source>
</evidence>
<reference evidence="13" key="1">
    <citation type="journal article" date="2020" name="Microorganisms">
        <title>Reliable Identification of Environmental Pseudomonas Isolates Using the rpoD Gene.</title>
        <authorList>
            <consortium name="The Broad Institute Genome Sequencing Platform"/>
            <person name="Girard L."/>
            <person name="Lood C."/>
            <person name="Rokni-Zadeh H."/>
            <person name="van Noort V."/>
            <person name="Lavigne R."/>
            <person name="De Mot R."/>
        </authorList>
    </citation>
    <scope>NUCLEOTIDE SEQUENCE</scope>
    <source>
        <strain evidence="13">SWRI10</strain>
    </source>
</reference>
<organism evidence="13">
    <name type="scientific">Pseudomonas urmiensis</name>
    <dbReference type="NCBI Taxonomy" id="2745493"/>
    <lineage>
        <taxon>Bacteria</taxon>
        <taxon>Pseudomonadati</taxon>
        <taxon>Pseudomonadota</taxon>
        <taxon>Gammaproteobacteria</taxon>
        <taxon>Pseudomonadales</taxon>
        <taxon>Pseudomonadaceae</taxon>
        <taxon>Pseudomonas</taxon>
    </lineage>
</organism>
<dbReference type="SUPFAM" id="SSF51445">
    <property type="entry name" value="(Trans)glycosidases"/>
    <property type="match status" value="1"/>
</dbReference>
<dbReference type="GO" id="GO:0005992">
    <property type="term" value="P:trehalose biosynthetic process"/>
    <property type="evidence" value="ECO:0007669"/>
    <property type="project" value="InterPro"/>
</dbReference>
<evidence type="ECO:0000256" key="1">
    <source>
        <dbReference type="ARBA" id="ARBA00004496"/>
    </source>
</evidence>
<dbReference type="InterPro" id="IPR013783">
    <property type="entry name" value="Ig-like_fold"/>
</dbReference>
<dbReference type="InterPro" id="IPR006047">
    <property type="entry name" value="GH13_cat_dom"/>
</dbReference>
<dbReference type="EMBL" id="JABWRE010000007">
    <property type="protein sequence ID" value="MBC3441275.1"/>
    <property type="molecule type" value="Genomic_DNA"/>
</dbReference>
<dbReference type="Gene3D" id="3.20.20.80">
    <property type="entry name" value="Glycosidases"/>
    <property type="match status" value="1"/>
</dbReference>
<dbReference type="PANTHER" id="PTHR43651:SF11">
    <property type="entry name" value="MALTO-OLIGOSYLTREHALOSE TREHALOHYDROLASE"/>
    <property type="match status" value="1"/>
</dbReference>
<proteinExistence type="inferred from homology"/>
<accession>A0A923FZK7</accession>
<keyword evidence="5" id="KW-0119">Carbohydrate metabolism</keyword>
<dbReference type="CDD" id="cd02853">
    <property type="entry name" value="E_set_MTHase_like_N"/>
    <property type="match status" value="1"/>
</dbReference>
<keyword evidence="9" id="KW-0378">Hydrolase</keyword>
<feature type="active site" description="Nucleophile" evidence="10">
    <location>
        <position position="251"/>
    </location>
</feature>
<dbReference type="EC" id="3.2.1.141" evidence="3 9"/>
<comment type="pathway">
    <text evidence="2 9">Glycan biosynthesis; trehalose biosynthesis.</text>
</comment>
<sequence length="609" mass="67367">MHRHGAHLLDATSARFALWAPDARSVSLQLDQQPAIALQAEGDGWFSGIAPAQAGSRYRYRIDDELEVADPASRYQPEGVHGPSQVVDLARYPWLHPWQGRPWHEAVIQELHVGLADGYAGVAGQLPRLAELGITAIELMPLGQFPGERNWGYDGVLPFAPQHSYGSPQQLCALIDQAHGLGLMVMVDVVYNHFGPDGNFLHEYASPFFRQDRQTPWGAAIDFRRPEVREYFIQNALMWLCDYRVDGLRLDAVHAIDQPDFLVELATRVRAAVGAPTAIAGQARSHAATLANNSVEAGLPRDEPGRHVWLVLENEHNQASLLEQGFDAQWNDDGHNALHVLLTGETEGYYQDYQDRPIDKLARCLSEGFVFQGQPNRHGTPRGEPSAHLQPSKFVLFLQNHDQIGNRALGERLTRLCSPQALRAATGLLLLSPMIPLLFMGDDDGSCKPFLFFTDFHDELADAVREGRRGEFAHFAAFADPDQREQIPDPNAADTFEASRPKRQEVLAGWHGLYQQLLELRRLHVSPHLPGSQALGAEVLGDKALSARWRLGNGQQLRIDLNLGATPQPVELPPATQRLFDSSDNAHPDSTLAAHSCVVSLLAPALEPT</sequence>
<feature type="domain" description="Glycosyl hydrolase family 13 catalytic" evidence="12">
    <location>
        <begin position="105"/>
        <end position="465"/>
    </location>
</feature>
<dbReference type="CDD" id="cd11325">
    <property type="entry name" value="AmyAc_GTHase"/>
    <property type="match status" value="1"/>
</dbReference>
<dbReference type="AlphaFoldDB" id="A0A923FZK7"/>
<dbReference type="InterPro" id="IPR022567">
    <property type="entry name" value="DUF3459"/>
</dbReference>
<dbReference type="InterPro" id="IPR012768">
    <property type="entry name" value="Trehalose_TreZ"/>
</dbReference>
<evidence type="ECO:0000256" key="3">
    <source>
        <dbReference type="ARBA" id="ARBA00012268"/>
    </source>
</evidence>
<dbReference type="Pfam" id="PF00128">
    <property type="entry name" value="Alpha-amylase"/>
    <property type="match status" value="1"/>
</dbReference>
<name>A0A923FZK7_9PSED</name>
<dbReference type="GO" id="GO:0033942">
    <property type="term" value="F:4-alpha-D-(1-&gt;4)-alpha-D-glucanotrehalose trehalohydrolase activity"/>
    <property type="evidence" value="ECO:0007669"/>
    <property type="project" value="UniProtKB-EC"/>
</dbReference>
<dbReference type="InterPro" id="IPR017853">
    <property type="entry name" value="GH"/>
</dbReference>